<dbReference type="Gene3D" id="2.40.10.10">
    <property type="entry name" value="Trypsin-like serine proteases"/>
    <property type="match status" value="1"/>
</dbReference>
<gene>
    <name evidence="2" type="ORF">AVEN_74590_1</name>
</gene>
<keyword evidence="3" id="KW-1185">Reference proteome</keyword>
<feature type="domain" description="Peptidase S1" evidence="1">
    <location>
        <begin position="56"/>
        <end position="150"/>
    </location>
</feature>
<name>A0A4Y2MEY4_ARAVE</name>
<evidence type="ECO:0000313" key="2">
    <source>
        <dbReference type="EMBL" id="GBN25695.1"/>
    </source>
</evidence>
<dbReference type="PANTHER" id="PTHR24260">
    <property type="match status" value="1"/>
</dbReference>
<reference evidence="2 3" key="1">
    <citation type="journal article" date="2019" name="Sci. Rep.">
        <title>Orb-weaving spider Araneus ventricosus genome elucidates the spidroin gene catalogue.</title>
        <authorList>
            <person name="Kono N."/>
            <person name="Nakamura H."/>
            <person name="Ohtoshi R."/>
            <person name="Moran D.A.P."/>
            <person name="Shinohara A."/>
            <person name="Yoshida Y."/>
            <person name="Fujiwara M."/>
            <person name="Mori M."/>
            <person name="Tomita M."/>
            <person name="Arakawa K."/>
        </authorList>
    </citation>
    <scope>NUCLEOTIDE SEQUENCE [LARGE SCALE GENOMIC DNA]</scope>
</reference>
<accession>A0A4Y2MEY4</accession>
<evidence type="ECO:0000313" key="3">
    <source>
        <dbReference type="Proteomes" id="UP000499080"/>
    </source>
</evidence>
<dbReference type="OrthoDB" id="6410544at2759"/>
<dbReference type="EMBL" id="BGPR01007274">
    <property type="protein sequence ID" value="GBN25695.1"/>
    <property type="molecule type" value="Genomic_DNA"/>
</dbReference>
<protein>
    <recommendedName>
        <fullName evidence="1">Peptidase S1 domain-containing protein</fullName>
    </recommendedName>
</protein>
<sequence>MSTIRRKRPGLLSRGVLFLGDNAIAGHRFLPGLFLEIDLTVRQMHQCRWRICGEIAKAGSRLLREGEMKQVHFQNCFIYECFDKNSSKAICAVGTNAQQTPCKGDSGAATFADFNRTYYALGVTSLPTSFSCKPSQPITYTKVQAYIDWIKQYVKKLPKPYGDFVRIEELEIDNEPYES</sequence>
<dbReference type="Pfam" id="PF00089">
    <property type="entry name" value="Trypsin"/>
    <property type="match status" value="1"/>
</dbReference>
<dbReference type="InterPro" id="IPR043504">
    <property type="entry name" value="Peptidase_S1_PA_chymotrypsin"/>
</dbReference>
<dbReference type="SUPFAM" id="SSF50494">
    <property type="entry name" value="Trypsin-like serine proteases"/>
    <property type="match status" value="1"/>
</dbReference>
<dbReference type="InterPro" id="IPR009003">
    <property type="entry name" value="Peptidase_S1_PA"/>
</dbReference>
<dbReference type="AlphaFoldDB" id="A0A4Y2MEY4"/>
<evidence type="ECO:0000259" key="1">
    <source>
        <dbReference type="Pfam" id="PF00089"/>
    </source>
</evidence>
<dbReference type="GO" id="GO:0006508">
    <property type="term" value="P:proteolysis"/>
    <property type="evidence" value="ECO:0007669"/>
    <property type="project" value="InterPro"/>
</dbReference>
<dbReference type="PANTHER" id="PTHR24260:SF136">
    <property type="entry name" value="GH08193P-RELATED"/>
    <property type="match status" value="1"/>
</dbReference>
<dbReference type="InterPro" id="IPR001254">
    <property type="entry name" value="Trypsin_dom"/>
</dbReference>
<organism evidence="2 3">
    <name type="scientific">Araneus ventricosus</name>
    <name type="common">Orbweaver spider</name>
    <name type="synonym">Epeira ventricosa</name>
    <dbReference type="NCBI Taxonomy" id="182803"/>
    <lineage>
        <taxon>Eukaryota</taxon>
        <taxon>Metazoa</taxon>
        <taxon>Ecdysozoa</taxon>
        <taxon>Arthropoda</taxon>
        <taxon>Chelicerata</taxon>
        <taxon>Arachnida</taxon>
        <taxon>Araneae</taxon>
        <taxon>Araneomorphae</taxon>
        <taxon>Entelegynae</taxon>
        <taxon>Araneoidea</taxon>
        <taxon>Araneidae</taxon>
        <taxon>Araneus</taxon>
    </lineage>
</organism>
<dbReference type="InterPro" id="IPR051333">
    <property type="entry name" value="CLIP_Serine_Protease"/>
</dbReference>
<comment type="caution">
    <text evidence="2">The sequence shown here is derived from an EMBL/GenBank/DDBJ whole genome shotgun (WGS) entry which is preliminary data.</text>
</comment>
<dbReference type="Proteomes" id="UP000499080">
    <property type="component" value="Unassembled WGS sequence"/>
</dbReference>
<proteinExistence type="predicted"/>
<dbReference type="GO" id="GO:0004252">
    <property type="term" value="F:serine-type endopeptidase activity"/>
    <property type="evidence" value="ECO:0007669"/>
    <property type="project" value="InterPro"/>
</dbReference>